<dbReference type="RefSeq" id="WP_068016591.1">
    <property type="nucleotide sequence ID" value="NZ_QQAZ01000001.1"/>
</dbReference>
<feature type="region of interest" description="Disordered" evidence="1">
    <location>
        <begin position="368"/>
        <end position="389"/>
    </location>
</feature>
<name>A0A370HFG8_9NOCA</name>
<evidence type="ECO:0000313" key="5">
    <source>
        <dbReference type="Proteomes" id="UP000255355"/>
    </source>
</evidence>
<evidence type="ECO:0000259" key="3">
    <source>
        <dbReference type="Pfam" id="PF14361"/>
    </source>
</evidence>
<dbReference type="EMBL" id="QQAZ01000001">
    <property type="protein sequence ID" value="RDI55988.1"/>
    <property type="molecule type" value="Genomic_DNA"/>
</dbReference>
<keyword evidence="5" id="KW-1185">Reference proteome</keyword>
<sequence>MTSTHSIPAGLVAEEPPPTGNALFAVMGDCLELSICMLDGRARPEQLRRLEREAARWAREGIPMVTVLRLVHDGFRLGIELTGAAIEPAADHLRAVDTDLVLGLLNTVTATVARAYAPQLHTVTHRHAVRQALAAALVDGRPTSTLARQNGIEIAREYWILALLLPPAPAAIGTEPRRRAEGALPRLRVALAECFAGAALPVLSPDGGTILLPTAVADDDSLDALVNELSCAAEVPVTAAVMRSVTDDIPAGVDRAHELLDLVHRLGLVGGLHRFADLALEYQLTRPGPALDVLSSLLAPLDNQPDLLTTLKHHFANDLSRKRTARMLHLHPNTVDYRLHRIAQLTGLDAGRPEGLWYLRSALIARSHQTNPPAPSRRRRVAPKPPAHE</sequence>
<dbReference type="Gene3D" id="1.10.10.2840">
    <property type="entry name" value="PucR C-terminal helix-turn-helix domain"/>
    <property type="match status" value="1"/>
</dbReference>
<dbReference type="InterPro" id="IPR025736">
    <property type="entry name" value="PucR_C-HTH_dom"/>
</dbReference>
<dbReference type="Proteomes" id="UP000255355">
    <property type="component" value="Unassembled WGS sequence"/>
</dbReference>
<dbReference type="OrthoDB" id="3190266at2"/>
<dbReference type="PANTHER" id="PTHR33744">
    <property type="entry name" value="CARBOHYDRATE DIACID REGULATOR"/>
    <property type="match status" value="1"/>
</dbReference>
<dbReference type="Pfam" id="PF14361">
    <property type="entry name" value="RsbRD_N"/>
    <property type="match status" value="1"/>
</dbReference>
<dbReference type="STRING" id="1210089.GCA_001613165_01889"/>
<dbReference type="AlphaFoldDB" id="A0A370HFG8"/>
<proteinExistence type="predicted"/>
<evidence type="ECO:0000313" key="4">
    <source>
        <dbReference type="EMBL" id="RDI55988.1"/>
    </source>
</evidence>
<dbReference type="PANTHER" id="PTHR33744:SF1">
    <property type="entry name" value="DNA-BINDING TRANSCRIPTIONAL ACTIVATOR ADER"/>
    <property type="match status" value="1"/>
</dbReference>
<organism evidence="4 5">
    <name type="scientific">Nocardia mexicana</name>
    <dbReference type="NCBI Taxonomy" id="279262"/>
    <lineage>
        <taxon>Bacteria</taxon>
        <taxon>Bacillati</taxon>
        <taxon>Actinomycetota</taxon>
        <taxon>Actinomycetes</taxon>
        <taxon>Mycobacteriales</taxon>
        <taxon>Nocardiaceae</taxon>
        <taxon>Nocardia</taxon>
    </lineage>
</organism>
<dbReference type="InterPro" id="IPR042070">
    <property type="entry name" value="PucR_C-HTH_sf"/>
</dbReference>
<feature type="domain" description="RsbT co-antagonist protein RsbRD N-terminal" evidence="3">
    <location>
        <begin position="7"/>
        <end position="127"/>
    </location>
</feature>
<gene>
    <name evidence="4" type="ORF">DFR68_101825</name>
</gene>
<feature type="domain" description="PucR C-terminal helix-turn-helix" evidence="2">
    <location>
        <begin position="307"/>
        <end position="364"/>
    </location>
</feature>
<dbReference type="Pfam" id="PF13556">
    <property type="entry name" value="HTH_30"/>
    <property type="match status" value="1"/>
</dbReference>
<protein>
    <submittedName>
        <fullName evidence="4">PucR-like helix-turn-helix protein</fullName>
    </submittedName>
</protein>
<evidence type="ECO:0000259" key="2">
    <source>
        <dbReference type="Pfam" id="PF13556"/>
    </source>
</evidence>
<accession>A0A370HFG8</accession>
<evidence type="ECO:0000256" key="1">
    <source>
        <dbReference type="SAM" id="MobiDB-lite"/>
    </source>
</evidence>
<dbReference type="InterPro" id="IPR025751">
    <property type="entry name" value="RsbRD_N_dom"/>
</dbReference>
<dbReference type="InterPro" id="IPR051448">
    <property type="entry name" value="CdaR-like_regulators"/>
</dbReference>
<comment type="caution">
    <text evidence="4">The sequence shown here is derived from an EMBL/GenBank/DDBJ whole genome shotgun (WGS) entry which is preliminary data.</text>
</comment>
<reference evidence="4 5" key="1">
    <citation type="submission" date="2018-07" db="EMBL/GenBank/DDBJ databases">
        <title>Genomic Encyclopedia of Type Strains, Phase IV (KMG-IV): sequencing the most valuable type-strain genomes for metagenomic binning, comparative biology and taxonomic classification.</title>
        <authorList>
            <person name="Goeker M."/>
        </authorList>
    </citation>
    <scope>NUCLEOTIDE SEQUENCE [LARGE SCALE GENOMIC DNA]</scope>
    <source>
        <strain evidence="4 5">DSM 44952</strain>
    </source>
</reference>